<evidence type="ECO:0000313" key="2">
    <source>
        <dbReference type="Proteomes" id="UP001162162"/>
    </source>
</evidence>
<dbReference type="EMBL" id="JAPWTK010000446">
    <property type="protein sequence ID" value="KAJ8940243.1"/>
    <property type="molecule type" value="Genomic_DNA"/>
</dbReference>
<dbReference type="AlphaFoldDB" id="A0AAV8XNR9"/>
<dbReference type="SUPFAM" id="SSF57501">
    <property type="entry name" value="Cystine-knot cytokines"/>
    <property type="match status" value="1"/>
</dbReference>
<keyword evidence="2" id="KW-1185">Reference proteome</keyword>
<proteinExistence type="predicted"/>
<accession>A0AAV8XNR9</accession>
<protein>
    <submittedName>
        <fullName evidence="1">Uncharacterized protein</fullName>
    </submittedName>
</protein>
<reference evidence="1" key="1">
    <citation type="journal article" date="2023" name="Insect Mol. Biol.">
        <title>Genome sequencing provides insights into the evolution of gene families encoding plant cell wall-degrading enzymes in longhorned beetles.</title>
        <authorList>
            <person name="Shin N.R."/>
            <person name="Okamura Y."/>
            <person name="Kirsch R."/>
            <person name="Pauchet Y."/>
        </authorList>
    </citation>
    <scope>NUCLEOTIDE SEQUENCE</scope>
    <source>
        <strain evidence="1">AMC_N1</strain>
    </source>
</reference>
<dbReference type="InterPro" id="IPR029034">
    <property type="entry name" value="Cystine-knot_cytokine"/>
</dbReference>
<dbReference type="Gene3D" id="2.10.90.10">
    <property type="entry name" value="Cystine-knot cytokines"/>
    <property type="match status" value="1"/>
</dbReference>
<organism evidence="1 2">
    <name type="scientific">Aromia moschata</name>
    <dbReference type="NCBI Taxonomy" id="1265417"/>
    <lineage>
        <taxon>Eukaryota</taxon>
        <taxon>Metazoa</taxon>
        <taxon>Ecdysozoa</taxon>
        <taxon>Arthropoda</taxon>
        <taxon>Hexapoda</taxon>
        <taxon>Insecta</taxon>
        <taxon>Pterygota</taxon>
        <taxon>Neoptera</taxon>
        <taxon>Endopterygota</taxon>
        <taxon>Coleoptera</taxon>
        <taxon>Polyphaga</taxon>
        <taxon>Cucujiformia</taxon>
        <taxon>Chrysomeloidea</taxon>
        <taxon>Cerambycidae</taxon>
        <taxon>Cerambycinae</taxon>
        <taxon>Callichromatini</taxon>
        <taxon>Aromia</taxon>
    </lineage>
</organism>
<dbReference type="Proteomes" id="UP001162162">
    <property type="component" value="Unassembled WGS sequence"/>
</dbReference>
<sequence>MNFKLFFRQLKNLQDEFVPLYAVSVYNPRVRSSYRYSKLCSRFPTGDFPTKKSNHPVCVHYGRNRAFVTLRNCDTGVLKGTDHYEYLEADDCKCQQCSSSDTSCEGLRYRPHRSHPDAIGFRFHYKK</sequence>
<comment type="caution">
    <text evidence="1">The sequence shown here is derived from an EMBL/GenBank/DDBJ whole genome shotgun (WGS) entry which is preliminary data.</text>
</comment>
<evidence type="ECO:0000313" key="1">
    <source>
        <dbReference type="EMBL" id="KAJ8940243.1"/>
    </source>
</evidence>
<name>A0AAV8XNR9_9CUCU</name>
<gene>
    <name evidence="1" type="ORF">NQ318_016699</name>
</gene>